<reference evidence="2 3" key="1">
    <citation type="journal article" date="2019" name="Int. J. Syst. Evol. Microbiol.">
        <title>The Global Catalogue of Microorganisms (GCM) 10K type strain sequencing project: providing services to taxonomists for standard genome sequencing and annotation.</title>
        <authorList>
            <consortium name="The Broad Institute Genomics Platform"/>
            <consortium name="The Broad Institute Genome Sequencing Center for Infectious Disease"/>
            <person name="Wu L."/>
            <person name="Ma J."/>
        </authorList>
    </citation>
    <scope>NUCLEOTIDE SEQUENCE [LARGE SCALE GENOMIC DNA]</scope>
    <source>
        <strain evidence="2 3">JCM 16013</strain>
    </source>
</reference>
<feature type="region of interest" description="Disordered" evidence="1">
    <location>
        <begin position="26"/>
        <end position="69"/>
    </location>
</feature>
<evidence type="ECO:0000256" key="1">
    <source>
        <dbReference type="SAM" id="MobiDB-lite"/>
    </source>
</evidence>
<proteinExistence type="predicted"/>
<accession>A0ABN2RB44</accession>
<sequence length="69" mass="6356">MAFLICPGMSYQDGSSLLPDVLPPAVAGGGAVTTGPGAPGPKPMPGTDGEGLGAGAGSAAGTAAEETTV</sequence>
<feature type="compositionally biased region" description="Low complexity" evidence="1">
    <location>
        <begin position="59"/>
        <end position="69"/>
    </location>
</feature>
<comment type="caution">
    <text evidence="2">The sequence shown here is derived from an EMBL/GenBank/DDBJ whole genome shotgun (WGS) entry which is preliminary data.</text>
</comment>
<feature type="compositionally biased region" description="Gly residues" evidence="1">
    <location>
        <begin position="48"/>
        <end position="58"/>
    </location>
</feature>
<protein>
    <submittedName>
        <fullName evidence="2">Uncharacterized protein</fullName>
    </submittedName>
</protein>
<gene>
    <name evidence="2" type="ORF">GCM10009838_25230</name>
</gene>
<organism evidence="2 3">
    <name type="scientific">Catenulispora subtropica</name>
    <dbReference type="NCBI Taxonomy" id="450798"/>
    <lineage>
        <taxon>Bacteria</taxon>
        <taxon>Bacillati</taxon>
        <taxon>Actinomycetota</taxon>
        <taxon>Actinomycetes</taxon>
        <taxon>Catenulisporales</taxon>
        <taxon>Catenulisporaceae</taxon>
        <taxon>Catenulispora</taxon>
    </lineage>
</organism>
<dbReference type="Proteomes" id="UP001499854">
    <property type="component" value="Unassembled WGS sequence"/>
</dbReference>
<evidence type="ECO:0000313" key="2">
    <source>
        <dbReference type="EMBL" id="GAA1966431.1"/>
    </source>
</evidence>
<dbReference type="EMBL" id="BAAAQM010000011">
    <property type="protein sequence ID" value="GAA1966431.1"/>
    <property type="molecule type" value="Genomic_DNA"/>
</dbReference>
<evidence type="ECO:0000313" key="3">
    <source>
        <dbReference type="Proteomes" id="UP001499854"/>
    </source>
</evidence>
<keyword evidence="3" id="KW-1185">Reference proteome</keyword>
<name>A0ABN2RB44_9ACTN</name>